<evidence type="ECO:0000313" key="3">
    <source>
        <dbReference type="EMBL" id="CAG7895763.1"/>
    </source>
</evidence>
<evidence type="ECO:0000256" key="1">
    <source>
        <dbReference type="SAM" id="SignalP"/>
    </source>
</evidence>
<feature type="domain" description="Di19 zinc-binding" evidence="2">
    <location>
        <begin position="20"/>
        <end position="50"/>
    </location>
</feature>
<evidence type="ECO:0000259" key="2">
    <source>
        <dbReference type="Pfam" id="PF05605"/>
    </source>
</evidence>
<keyword evidence="1" id="KW-0732">Signal</keyword>
<dbReference type="InterPro" id="IPR008598">
    <property type="entry name" value="Di19_Zn-bd"/>
</dbReference>
<sequence length="63" mass="7512">MSYCLLLFFMKTSWGYFREDYAFPFCSEYFDIVSLCCHIDEDYPMDTINGVNTSSILFCYIKI</sequence>
<feature type="chain" id="PRO_5039861578" description="Di19 zinc-binding domain-containing protein" evidence="1">
    <location>
        <begin position="16"/>
        <end position="63"/>
    </location>
</feature>
<name>A0A3P6B3G0_BRACM</name>
<dbReference type="EMBL" id="LS974618">
    <property type="protein sequence ID" value="CAG7895763.1"/>
    <property type="molecule type" value="Genomic_DNA"/>
</dbReference>
<dbReference type="Proteomes" id="UP000694005">
    <property type="component" value="Chromosome A02"/>
</dbReference>
<accession>A0A3P6B3G0</accession>
<dbReference type="Pfam" id="PF05605">
    <property type="entry name" value="zf-Di19"/>
    <property type="match status" value="1"/>
</dbReference>
<dbReference type="Gramene" id="A02p47150.2_BraZ1">
    <property type="protein sequence ID" value="A02p47150.2_BraZ1.CDS.1"/>
    <property type="gene ID" value="A02g47150.2_BraZ1"/>
</dbReference>
<dbReference type="AlphaFoldDB" id="A0A3P6B3G0"/>
<organism evidence="4">
    <name type="scientific">Brassica campestris</name>
    <name type="common">Field mustard</name>
    <dbReference type="NCBI Taxonomy" id="3711"/>
    <lineage>
        <taxon>Eukaryota</taxon>
        <taxon>Viridiplantae</taxon>
        <taxon>Streptophyta</taxon>
        <taxon>Embryophyta</taxon>
        <taxon>Tracheophyta</taxon>
        <taxon>Spermatophyta</taxon>
        <taxon>Magnoliopsida</taxon>
        <taxon>eudicotyledons</taxon>
        <taxon>Gunneridae</taxon>
        <taxon>Pentapetalae</taxon>
        <taxon>rosids</taxon>
        <taxon>malvids</taxon>
        <taxon>Brassicales</taxon>
        <taxon>Brassicaceae</taxon>
        <taxon>Brassiceae</taxon>
        <taxon>Brassica</taxon>
    </lineage>
</organism>
<protein>
    <recommendedName>
        <fullName evidence="2">Di19 zinc-binding domain-containing protein</fullName>
    </recommendedName>
</protein>
<gene>
    <name evidence="4" type="ORF">BRAA02T08862Z</name>
    <name evidence="3" type="ORF">BRAPAZ1V2_A02P47150.2</name>
</gene>
<feature type="signal peptide" evidence="1">
    <location>
        <begin position="1"/>
        <end position="15"/>
    </location>
</feature>
<evidence type="ECO:0000313" key="4">
    <source>
        <dbReference type="EMBL" id="VDC92510.1"/>
    </source>
</evidence>
<proteinExistence type="predicted"/>
<reference evidence="4" key="1">
    <citation type="submission" date="2018-11" db="EMBL/GenBank/DDBJ databases">
        <authorList>
            <consortium name="Genoscope - CEA"/>
            <person name="William W."/>
        </authorList>
    </citation>
    <scope>NUCLEOTIDE SEQUENCE</scope>
</reference>
<dbReference type="EMBL" id="LR031573">
    <property type="protein sequence ID" value="VDC92510.1"/>
    <property type="molecule type" value="Genomic_DNA"/>
</dbReference>